<gene>
    <name evidence="30 31 32 33" type="primary">LOC108632004</name>
</gene>
<dbReference type="Gene3D" id="2.60.40.10">
    <property type="entry name" value="Immunoglobulins"/>
    <property type="match status" value="3"/>
</dbReference>
<keyword evidence="26" id="KW-0472">Membrane</keyword>
<evidence type="ECO:0000256" key="16">
    <source>
        <dbReference type="ARBA" id="ARBA00023212"/>
    </source>
</evidence>
<evidence type="ECO:0000259" key="28">
    <source>
        <dbReference type="PROSITE" id="PS51699"/>
    </source>
</evidence>
<evidence type="ECO:0000313" key="30">
    <source>
        <dbReference type="RefSeq" id="XP_017891782.1"/>
    </source>
</evidence>
<feature type="transmembrane region" description="Helical" evidence="26">
    <location>
        <begin position="1177"/>
        <end position="1203"/>
    </location>
</feature>
<dbReference type="SUPFAM" id="SSF111006">
    <property type="entry name" value="Dystroglycan, domain 2"/>
    <property type="match status" value="1"/>
</dbReference>
<feature type="region of interest" description="Disordered" evidence="25">
    <location>
        <begin position="413"/>
        <end position="517"/>
    </location>
</feature>
<dbReference type="InterPro" id="IPR041631">
    <property type="entry name" value="Alpha_DG1_N2"/>
</dbReference>
<dbReference type="GO" id="GO:0005856">
    <property type="term" value="C:cytoskeleton"/>
    <property type="evidence" value="ECO:0007669"/>
    <property type="project" value="UniProtKB-SubCell"/>
</dbReference>
<keyword evidence="17" id="KW-0539">Nucleus</keyword>
<dbReference type="CDD" id="cd11305">
    <property type="entry name" value="alpha_DG_C"/>
    <property type="match status" value="1"/>
</dbReference>
<keyword evidence="12 26" id="KW-1133">Transmembrane helix</keyword>
<evidence type="ECO:0000256" key="20">
    <source>
        <dbReference type="ARBA" id="ARBA00024991"/>
    </source>
</evidence>
<dbReference type="RefSeq" id="XP_017891782.1">
    <property type="nucleotide sequence ID" value="XM_018036293.2"/>
</dbReference>
<keyword evidence="8" id="KW-0964">Secreted</keyword>
<feature type="region of interest" description="Disordered" evidence="25">
    <location>
        <begin position="1209"/>
        <end position="1316"/>
    </location>
</feature>
<dbReference type="RefSeq" id="XP_026675142.1">
    <property type="nucleotide sequence ID" value="XM_026819341.1"/>
</dbReference>
<evidence type="ECO:0000256" key="7">
    <source>
        <dbReference type="ARBA" id="ARBA00022490"/>
    </source>
</evidence>
<evidence type="ECO:0000256" key="11">
    <source>
        <dbReference type="ARBA" id="ARBA00022729"/>
    </source>
</evidence>
<feature type="compositionally biased region" description="Pro residues" evidence="25">
    <location>
        <begin position="1302"/>
        <end position="1316"/>
    </location>
</feature>
<feature type="domain" description="Peptidase S72" evidence="28">
    <location>
        <begin position="793"/>
        <end position="906"/>
    </location>
</feature>
<keyword evidence="7" id="KW-0963">Cytoplasm</keyword>
<dbReference type="SMART" id="SM00736">
    <property type="entry name" value="CADG"/>
    <property type="match status" value="3"/>
</dbReference>
<keyword evidence="14" id="KW-1015">Disulfide bond</keyword>
<feature type="region of interest" description="Disordered" evidence="25">
    <location>
        <begin position="643"/>
        <end position="672"/>
    </location>
</feature>
<keyword evidence="13" id="KW-0770">Synapse</keyword>
<dbReference type="Pfam" id="PF18424">
    <property type="entry name" value="a_DG1_N2"/>
    <property type="match status" value="1"/>
</dbReference>
<dbReference type="PANTHER" id="PTHR21559">
    <property type="entry name" value="DYSTROGLYCAN-RELATED"/>
    <property type="match status" value="1"/>
</dbReference>
<comment type="subcellular location">
    <subcellularLocation>
        <location evidence="1">Cell membrane</location>
        <location evidence="1">Sarcolemma</location>
    </subcellularLocation>
    <subcellularLocation>
        <location evidence="4">Cell membrane</location>
        <topology evidence="4">Single-pass type I membrane protein</topology>
    </subcellularLocation>
    <subcellularLocation>
        <location evidence="3">Cytoplasm</location>
        <location evidence="3">Cytoskeleton</location>
    </subcellularLocation>
    <subcellularLocation>
        <location evidence="5">Nucleus</location>
        <location evidence="5">Nucleoplasm</location>
    </subcellularLocation>
    <subcellularLocation>
        <location evidence="24">Postsynaptic cell membrane</location>
    </subcellularLocation>
    <subcellularLocation>
        <location evidence="2">Secreted</location>
        <location evidence="2">Extracellular space</location>
    </subcellularLocation>
</comment>
<evidence type="ECO:0000256" key="19">
    <source>
        <dbReference type="ARBA" id="ARBA00023567"/>
    </source>
</evidence>
<dbReference type="InterPro" id="IPR015919">
    <property type="entry name" value="Cadherin-like_sf"/>
</dbReference>
<evidence type="ECO:0000256" key="18">
    <source>
        <dbReference type="ARBA" id="ARBA00023257"/>
    </source>
</evidence>
<evidence type="ECO:0000256" key="21">
    <source>
        <dbReference type="ARBA" id="ARBA00026224"/>
    </source>
</evidence>
<keyword evidence="15" id="KW-0325">Glycoprotein</keyword>
<dbReference type="PANTHER" id="PTHR21559:SF21">
    <property type="entry name" value="DYSTROGLYCAN 1"/>
    <property type="match status" value="1"/>
</dbReference>
<evidence type="ECO:0000256" key="1">
    <source>
        <dbReference type="ARBA" id="ARBA00004135"/>
    </source>
</evidence>
<dbReference type="SUPFAM" id="SSF49313">
    <property type="entry name" value="Cadherin-like"/>
    <property type="match status" value="3"/>
</dbReference>
<dbReference type="GO" id="GO:0005509">
    <property type="term" value="F:calcium ion binding"/>
    <property type="evidence" value="ECO:0007669"/>
    <property type="project" value="InterPro"/>
</dbReference>
<dbReference type="GO" id="GO:0005576">
    <property type="term" value="C:extracellular region"/>
    <property type="evidence" value="ECO:0007669"/>
    <property type="project" value="UniProtKB-SubCell"/>
</dbReference>
<evidence type="ECO:0000256" key="12">
    <source>
        <dbReference type="ARBA" id="ARBA00022989"/>
    </source>
</evidence>
<dbReference type="GO" id="GO:0021675">
    <property type="term" value="P:nerve development"/>
    <property type="evidence" value="ECO:0007669"/>
    <property type="project" value="TreeGrafter"/>
</dbReference>
<organism evidence="29 33">
    <name type="scientific">Ceratina calcarata</name>
    <dbReference type="NCBI Taxonomy" id="156304"/>
    <lineage>
        <taxon>Eukaryota</taxon>
        <taxon>Metazoa</taxon>
        <taxon>Ecdysozoa</taxon>
        <taxon>Arthropoda</taxon>
        <taxon>Hexapoda</taxon>
        <taxon>Insecta</taxon>
        <taxon>Pterygota</taxon>
        <taxon>Neoptera</taxon>
        <taxon>Endopterygota</taxon>
        <taxon>Hymenoptera</taxon>
        <taxon>Apocrita</taxon>
        <taxon>Aculeata</taxon>
        <taxon>Apoidea</taxon>
        <taxon>Anthophila</taxon>
        <taxon>Apidae</taxon>
        <taxon>Ceratina</taxon>
        <taxon>Zadontomerus</taxon>
    </lineage>
</organism>
<evidence type="ECO:0000313" key="32">
    <source>
        <dbReference type="RefSeq" id="XP_026675141.1"/>
    </source>
</evidence>
<dbReference type="CDD" id="cd11303">
    <property type="entry name" value="Dystroglycan_repeat"/>
    <property type="match status" value="1"/>
</dbReference>
<evidence type="ECO:0000256" key="5">
    <source>
        <dbReference type="ARBA" id="ARBA00004642"/>
    </source>
</evidence>
<accession>A0AAJ7SDH6</accession>
<evidence type="ECO:0000256" key="9">
    <source>
        <dbReference type="ARBA" id="ARBA00022553"/>
    </source>
</evidence>
<dbReference type="GO" id="GO:0042383">
    <property type="term" value="C:sarcolemma"/>
    <property type="evidence" value="ECO:0007669"/>
    <property type="project" value="UniProtKB-SubCell"/>
</dbReference>
<feature type="signal peptide" evidence="27">
    <location>
        <begin position="1"/>
        <end position="20"/>
    </location>
</feature>
<keyword evidence="18" id="KW-0628">Postsynaptic cell membrane</keyword>
<evidence type="ECO:0000256" key="13">
    <source>
        <dbReference type="ARBA" id="ARBA00023018"/>
    </source>
</evidence>
<dbReference type="GeneID" id="108632004"/>
<feature type="domain" description="Peptidase S72" evidence="28">
    <location>
        <begin position="1034"/>
        <end position="1146"/>
    </location>
</feature>
<keyword evidence="6" id="KW-1003">Cell membrane</keyword>
<dbReference type="RefSeq" id="XP_026675141.1">
    <property type="nucleotide sequence ID" value="XM_026819340.1"/>
</dbReference>
<dbReference type="RefSeq" id="XP_026675140.1">
    <property type="nucleotide sequence ID" value="XM_026819339.1"/>
</dbReference>
<dbReference type="Pfam" id="PF05454">
    <property type="entry name" value="DAG1"/>
    <property type="match status" value="2"/>
</dbReference>
<evidence type="ECO:0000256" key="25">
    <source>
        <dbReference type="SAM" id="MobiDB-lite"/>
    </source>
</evidence>
<dbReference type="KEGG" id="ccal:108632004"/>
<proteinExistence type="predicted"/>
<sequence>MKMKNPCVLAWFLLLPAVLGFTLQEDDLVFDDVGEESSSTSGSSSISSSSSTAATVVTRRYDEYKTSWHEQKHHPYDVKRHPFDRLSNVPHVVVPVGHVLKLRVHREAFSGPDDYYELFDPDGNRLLQWLYWDDAASTLMGIPTKKDVGIHHLSVKVKDKHDDTAKDLFVVQVVPENHEQVKHRDGKTHCNDGEEQTLLTILLDARFENISPAARVNTIENLAGFLGLHVSAFSMHPQSAKESLSDDSSVILSGPGNEKHRKEKHLTALQWQVGCDGHLWRHQTDLVRQLREQAKDGTLAEVMQLPVLLWRVKTESSLLLRSRREAGSGDSNPDDYDGYDADYDDYDEEDDEDGDDLQVPPTIMPDMSTNGARGSSGQEHPHRHHHGEESIDWNTDDIASLPNLFDMMMNRTTTDTAPTTTTTELTSPPSTTPTTTTSTTTTTTSTTTTTPITPTTTATQQSSSSTGTSTTSSTTTSTTTADTTTASMTPTIIPSTETQDRTETTEEATKNTRYTENNDLALNVSSVTIPELTTSIPPSVVVPHSSATTTAETILATTTVVIGRTETDTIGGTVNVTTEEPTVPTTRQPTTLLPVSVSTNTANATITTAFIASTTTVPTTTTPQIKTTPTTTTTTTTMAPATTTTTTTTTTTSTTTTTTPAPTTSAATEPPARVTTETIEYGVYNFPPRQDRRLKKIPVTAGKPLSYVIPENTFSDFEDGNTRQLRLSLYLQGAPLKPSHWLQFNQTSQEVYGLPLENDISTWTYDLAATDSEGLNATDQLDIHVQQHKLSRSVNHEFSIYLKIDKRSEFPTDIDWELKVIRSIAKLYGDSDARHITVRSVDVDRDQAIFTWTNDSLPRSSDCPKEYINNLLRVLVDRSGDPSTELISALLPQIRVKRVVYQGIGQCEDITRPEPPKVSTQEPKSNFPPLPRNQVDLVNATVGQLLVFKVPEDTFYDAEDGSARNMQMSLLTIKRKPIPANEWLQFDSKNQEFYGVPMRSDVGRKEYLLVVTDKEGESATDSLVVVVHDASFMHHTVEFSMTLDIPYESFAHSALRKRTFIEKLRDLYQDKDTSAISLHSISNGSTVITWHNRTLPTTYCAHAEVSRLRSVLVKSDNDRRSVTDEVLEVMGDKFPVKQITVIPMGICLGELTDVHSPDNHVPPVDDSTSVGAFRDDYLITFVLPAIIIAIMLILAGIVACILYRRRRSGKMSVSEQDDERQSFRSKGIPVIFQDELDEKPDPGNKSPVILKEEKPPLPPPEYQKAEDGADVPMLPKENSEEPYQPPPPFATNRETNRQNRPKPTPTYRKPPPYVPP</sequence>
<dbReference type="GO" id="GO:0002009">
    <property type="term" value="P:morphogenesis of an epithelium"/>
    <property type="evidence" value="ECO:0007669"/>
    <property type="project" value="TreeGrafter"/>
</dbReference>
<dbReference type="GO" id="GO:0045211">
    <property type="term" value="C:postsynaptic membrane"/>
    <property type="evidence" value="ECO:0007669"/>
    <property type="project" value="UniProtKB-SubCell"/>
</dbReference>
<evidence type="ECO:0000313" key="31">
    <source>
        <dbReference type="RefSeq" id="XP_026675140.1"/>
    </source>
</evidence>
<evidence type="ECO:0000256" key="26">
    <source>
        <dbReference type="SAM" id="Phobius"/>
    </source>
</evidence>
<feature type="compositionally biased region" description="Basic and acidic residues" evidence="25">
    <location>
        <begin position="498"/>
        <end position="510"/>
    </location>
</feature>
<keyword evidence="16" id="KW-0206">Cytoskeleton</keyword>
<dbReference type="Proteomes" id="UP000694925">
    <property type="component" value="Unplaced"/>
</dbReference>
<feature type="compositionally biased region" description="Polar residues" evidence="25">
    <location>
        <begin position="367"/>
        <end position="378"/>
    </location>
</feature>
<evidence type="ECO:0000256" key="27">
    <source>
        <dbReference type="SAM" id="SignalP"/>
    </source>
</evidence>
<keyword evidence="11 27" id="KW-0732">Signal</keyword>
<keyword evidence="9" id="KW-0597">Phosphoprotein</keyword>
<dbReference type="InterPro" id="IPR027468">
    <property type="entry name" value="Alpha-dystroglycan_domain_2"/>
</dbReference>
<dbReference type="PROSITE" id="PS51699">
    <property type="entry name" value="SEA_DG"/>
    <property type="match status" value="2"/>
</dbReference>
<protein>
    <recommendedName>
        <fullName evidence="21">Dystroglycan 1</fullName>
    </recommendedName>
    <alternativeName>
        <fullName evidence="23">Dystroglycan</fullName>
    </alternativeName>
    <alternativeName>
        <fullName evidence="22">Dystrophin-associated glycoprotein 1</fullName>
    </alternativeName>
</protein>
<comment type="function">
    <text evidence="19">The dystroglycan complex is involved in a number of processes including laminin and basement membrane assembly, sarcolemmal stability, cell survival, peripheral nerve myelination, nodal structure, cell migration, and epithelial polarization.</text>
</comment>
<evidence type="ECO:0000256" key="3">
    <source>
        <dbReference type="ARBA" id="ARBA00004245"/>
    </source>
</evidence>
<reference evidence="30 31" key="1">
    <citation type="submission" date="2025-04" db="UniProtKB">
        <authorList>
            <consortium name="RefSeq"/>
        </authorList>
    </citation>
    <scope>IDENTIFICATION</scope>
    <source>
        <tissue evidence="30 31">Whole body</tissue>
    </source>
</reference>
<evidence type="ECO:0000256" key="8">
    <source>
        <dbReference type="ARBA" id="ARBA00022525"/>
    </source>
</evidence>
<dbReference type="InterPro" id="IPR008465">
    <property type="entry name" value="DAG1_C"/>
</dbReference>
<keyword evidence="10 26" id="KW-0812">Transmembrane</keyword>
<dbReference type="GO" id="GO:0007411">
    <property type="term" value="P:axon guidance"/>
    <property type="evidence" value="ECO:0007669"/>
    <property type="project" value="TreeGrafter"/>
</dbReference>
<evidence type="ECO:0000313" key="33">
    <source>
        <dbReference type="RefSeq" id="XP_026675142.1"/>
    </source>
</evidence>
<dbReference type="GO" id="GO:0043236">
    <property type="term" value="F:laminin binding"/>
    <property type="evidence" value="ECO:0007669"/>
    <property type="project" value="TreeGrafter"/>
</dbReference>
<feature type="compositionally biased region" description="Low complexity" evidence="25">
    <location>
        <begin position="413"/>
        <end position="497"/>
    </location>
</feature>
<dbReference type="InterPro" id="IPR013783">
    <property type="entry name" value="Ig-like_fold"/>
</dbReference>
<evidence type="ECO:0000256" key="4">
    <source>
        <dbReference type="ARBA" id="ARBA00004251"/>
    </source>
</evidence>
<dbReference type="InterPro" id="IPR030398">
    <property type="entry name" value="SEA_DG_dom"/>
</dbReference>
<evidence type="ECO:0000256" key="23">
    <source>
        <dbReference type="ARBA" id="ARBA00031034"/>
    </source>
</evidence>
<name>A0AAJ7SDH6_9HYME</name>
<evidence type="ECO:0000256" key="2">
    <source>
        <dbReference type="ARBA" id="ARBA00004239"/>
    </source>
</evidence>
<evidence type="ECO:0000256" key="17">
    <source>
        <dbReference type="ARBA" id="ARBA00023242"/>
    </source>
</evidence>
<feature type="chain" id="PRO_5044709237" description="Dystroglycan 1" evidence="27">
    <location>
        <begin position="21"/>
        <end position="1316"/>
    </location>
</feature>
<evidence type="ECO:0000256" key="15">
    <source>
        <dbReference type="ARBA" id="ARBA00023180"/>
    </source>
</evidence>
<evidence type="ECO:0000256" key="22">
    <source>
        <dbReference type="ARBA" id="ARBA00030092"/>
    </source>
</evidence>
<dbReference type="InterPro" id="IPR006644">
    <property type="entry name" value="Cadg"/>
</dbReference>
<feature type="region of interest" description="Disordered" evidence="25">
    <location>
        <begin position="323"/>
        <end position="395"/>
    </location>
</feature>
<evidence type="ECO:0000256" key="10">
    <source>
        <dbReference type="ARBA" id="ARBA00022692"/>
    </source>
</evidence>
<evidence type="ECO:0000313" key="29">
    <source>
        <dbReference type="Proteomes" id="UP000694925"/>
    </source>
</evidence>
<comment type="function">
    <text evidence="20">Transmembrane protein that plays important roles in connecting the extracellular matrix to the cytoskeleton. Acts as a cell adhesion receptor in both muscle and non-muscle tissues. Receptor for both DMD and UTRN and, through these interactions, scaffolds axin to the cytoskeleton. Also functions in cell adhesion-mediated signaling and implicated in cell polarity.</text>
</comment>
<evidence type="ECO:0000256" key="24">
    <source>
        <dbReference type="ARBA" id="ARBA00034100"/>
    </source>
</evidence>
<dbReference type="GO" id="GO:0005654">
    <property type="term" value="C:nucleoplasm"/>
    <property type="evidence" value="ECO:0007669"/>
    <property type="project" value="UniProtKB-SubCell"/>
</dbReference>
<feature type="compositionally biased region" description="Acidic residues" evidence="25">
    <location>
        <begin position="332"/>
        <end position="356"/>
    </location>
</feature>
<feature type="region of interest" description="Disordered" evidence="25">
    <location>
        <begin position="910"/>
        <end position="932"/>
    </location>
</feature>
<evidence type="ECO:0000256" key="14">
    <source>
        <dbReference type="ARBA" id="ARBA00023157"/>
    </source>
</evidence>
<keyword evidence="29" id="KW-1185">Reference proteome</keyword>
<evidence type="ECO:0000256" key="6">
    <source>
        <dbReference type="ARBA" id="ARBA00022475"/>
    </source>
</evidence>
<dbReference type="Gene3D" id="3.30.70.1040">
    <property type="entry name" value="Dystroglycan, domain 2"/>
    <property type="match status" value="1"/>
</dbReference>
<dbReference type="GO" id="GO:0016011">
    <property type="term" value="C:dystroglycan complex"/>
    <property type="evidence" value="ECO:0007669"/>
    <property type="project" value="TreeGrafter"/>
</dbReference>